<dbReference type="InterPro" id="IPR013108">
    <property type="entry name" value="Amidohydro_3"/>
</dbReference>
<evidence type="ECO:0000313" key="2">
    <source>
        <dbReference type="EMBL" id="GHE98284.1"/>
    </source>
</evidence>
<reference evidence="2" key="1">
    <citation type="journal article" date="2014" name="Int. J. Syst. Evol. Microbiol.">
        <title>Complete genome sequence of Corynebacterium casei LMG S-19264T (=DSM 44701T), isolated from a smear-ripened cheese.</title>
        <authorList>
            <consortium name="US DOE Joint Genome Institute (JGI-PGF)"/>
            <person name="Walter F."/>
            <person name="Albersmeier A."/>
            <person name="Kalinowski J."/>
            <person name="Ruckert C."/>
        </authorList>
    </citation>
    <scope>NUCLEOTIDE SEQUENCE</scope>
    <source>
        <strain evidence="2">JCM 4784</strain>
    </source>
</reference>
<dbReference type="InterPro" id="IPR011059">
    <property type="entry name" value="Metal-dep_hydrolase_composite"/>
</dbReference>
<dbReference type="GO" id="GO:0016810">
    <property type="term" value="F:hydrolase activity, acting on carbon-nitrogen (but not peptide) bonds"/>
    <property type="evidence" value="ECO:0007669"/>
    <property type="project" value="InterPro"/>
</dbReference>
<dbReference type="Gene3D" id="3.10.310.70">
    <property type="match status" value="1"/>
</dbReference>
<dbReference type="AlphaFoldDB" id="A0A919E092"/>
<dbReference type="PANTHER" id="PTHR22642">
    <property type="entry name" value="IMIDAZOLONEPROPIONASE"/>
    <property type="match status" value="1"/>
</dbReference>
<protein>
    <submittedName>
        <fullName evidence="2">Amidohydrolase</fullName>
    </submittedName>
</protein>
<keyword evidence="3" id="KW-1185">Reference proteome</keyword>
<evidence type="ECO:0000313" key="3">
    <source>
        <dbReference type="Proteomes" id="UP000608024"/>
    </source>
</evidence>
<dbReference type="Gene3D" id="2.30.40.10">
    <property type="entry name" value="Urease, subunit C, domain 1"/>
    <property type="match status" value="1"/>
</dbReference>
<dbReference type="InterPro" id="IPR032466">
    <property type="entry name" value="Metal_Hydrolase"/>
</dbReference>
<comment type="caution">
    <text evidence="2">The sequence shown here is derived from an EMBL/GenBank/DDBJ whole genome shotgun (WGS) entry which is preliminary data.</text>
</comment>
<name>A0A919E092_9ACTN</name>
<evidence type="ECO:0000259" key="1">
    <source>
        <dbReference type="Pfam" id="PF07969"/>
    </source>
</evidence>
<dbReference type="Proteomes" id="UP000608024">
    <property type="component" value="Unassembled WGS sequence"/>
</dbReference>
<dbReference type="SUPFAM" id="SSF51556">
    <property type="entry name" value="Metallo-dependent hydrolases"/>
    <property type="match status" value="1"/>
</dbReference>
<dbReference type="SUPFAM" id="SSF51338">
    <property type="entry name" value="Composite domain of metallo-dependent hydrolases"/>
    <property type="match status" value="1"/>
</dbReference>
<dbReference type="Gene3D" id="3.20.20.140">
    <property type="entry name" value="Metal-dependent hydrolases"/>
    <property type="match status" value="1"/>
</dbReference>
<dbReference type="Pfam" id="PF07969">
    <property type="entry name" value="Amidohydro_3"/>
    <property type="match status" value="1"/>
</dbReference>
<dbReference type="EMBL" id="BNBT01000236">
    <property type="protein sequence ID" value="GHE98284.1"/>
    <property type="molecule type" value="Genomic_DNA"/>
</dbReference>
<organism evidence="2 3">
    <name type="scientific">Streptomyces longispororuber</name>
    <dbReference type="NCBI Taxonomy" id="68230"/>
    <lineage>
        <taxon>Bacteria</taxon>
        <taxon>Bacillati</taxon>
        <taxon>Actinomycetota</taxon>
        <taxon>Actinomycetes</taxon>
        <taxon>Kitasatosporales</taxon>
        <taxon>Streptomycetaceae</taxon>
        <taxon>Streptomyces</taxon>
    </lineage>
</organism>
<reference evidence="2" key="2">
    <citation type="submission" date="2020-09" db="EMBL/GenBank/DDBJ databases">
        <authorList>
            <person name="Sun Q."/>
            <person name="Ohkuma M."/>
        </authorList>
    </citation>
    <scope>NUCLEOTIDE SEQUENCE</scope>
    <source>
        <strain evidence="2">JCM 4784</strain>
    </source>
</reference>
<accession>A0A919E092</accession>
<dbReference type="CDD" id="cd01300">
    <property type="entry name" value="YtcJ_like"/>
    <property type="match status" value="1"/>
</dbReference>
<gene>
    <name evidence="2" type="ORF">GCM10018785_73000</name>
</gene>
<dbReference type="InterPro" id="IPR033932">
    <property type="entry name" value="YtcJ-like"/>
</dbReference>
<feature type="domain" description="Amidohydrolase 3" evidence="1">
    <location>
        <begin position="59"/>
        <end position="540"/>
    </location>
</feature>
<sequence>MSTSERTTPDSGHRTVLLRGGEVHSPADPFATAMVVERGHVAWVGSEGAADAFADGVDEVVHLDGALVTPAFTDAHVHTTGTGLTLTGLDLSGAGDLAEALALVRAYAAGRPGDRVLLGHGWDAARWPGGRPPTRAELDEAAGGRPLYLSRIDVHSAVVTTALLDLVPGVTGEPGFHPDAPLTAAAHHRVREAAHAAVTPERRAEAQRAALRHAASLGIGSVHECAGPTISGEDDFTALLRLAAEEPGPRVVGYWGELGAEGVARARELGAAGAAGDLFVDGALGSHTACLHAPYADADGTGNAYLSAADVAGHVVACAGAGLQAGFHAIGDAAVSAVVDGVRAAADKLGVARVRAARHRVEHAEMLTPETIAAFADLGLTASVQPAFDALWGGDGMYARRLGAERARTLNPYAALLRAGVPLAFGSDSPVTPFDPWGTVRAAAFHHTPEHRVSVRAAFTAHTRGGWRATGRDDAGVLVPGAPADYAVWRTGELVVQAPDDRVARWSTDPRSGTPGLPDLTPGADLPVCLRTVVAGETVYVRPGE</sequence>
<proteinExistence type="predicted"/>
<dbReference type="PANTHER" id="PTHR22642:SF2">
    <property type="entry name" value="PROTEIN LONG AFTER FAR-RED 3"/>
    <property type="match status" value="1"/>
</dbReference>